<dbReference type="Pfam" id="PF06889">
    <property type="entry name" value="DUF1266"/>
    <property type="match status" value="1"/>
</dbReference>
<name>A0A071MJ51_9BURK</name>
<dbReference type="EMBL" id="JJOA01000005">
    <property type="protein sequence ID" value="KEA60688.1"/>
    <property type="molecule type" value="Genomic_DNA"/>
</dbReference>
<dbReference type="InterPro" id="IPR009677">
    <property type="entry name" value="DUF1266"/>
</dbReference>
<sequence length="224" mass="25542">MTLKLIVALFILWRIVRYLRRRGRARASVLSARKHWALLLAHPYVEATEFSRFSDADASRVGDDTRRFLRAQMLHQMELRTDATDDDARAHLARVLETQWFRADLHALHADDEPRAALAFACARMAFFARAAMLMGWAEPDVAWRVLLLNAQRAQDCFDGWEDFGRAYVAGRKQWVTAFRADPLGRAVDEAAVQRWLAPADGAWGRAAWPGLATFDPEPVARPR</sequence>
<comment type="caution">
    <text evidence="2">The sequence shown here is derived from an EMBL/GenBank/DDBJ whole genome shotgun (WGS) entry which is preliminary data.</text>
</comment>
<accession>A0A071MJ51</accession>
<dbReference type="AlphaFoldDB" id="A0A071MJ51"/>
<evidence type="ECO:0000259" key="1">
    <source>
        <dbReference type="Pfam" id="PF06889"/>
    </source>
</evidence>
<evidence type="ECO:0000313" key="2">
    <source>
        <dbReference type="EMBL" id="KEA60688.1"/>
    </source>
</evidence>
<organism evidence="2">
    <name type="scientific">Burkholderia cenocepacia</name>
    <dbReference type="NCBI Taxonomy" id="95486"/>
    <lineage>
        <taxon>Bacteria</taxon>
        <taxon>Pseudomonadati</taxon>
        <taxon>Pseudomonadota</taxon>
        <taxon>Betaproteobacteria</taxon>
        <taxon>Burkholderiales</taxon>
        <taxon>Burkholderiaceae</taxon>
        <taxon>Burkholderia</taxon>
        <taxon>Burkholderia cepacia complex</taxon>
    </lineage>
</organism>
<protein>
    <recommendedName>
        <fullName evidence="1">DUF1266 domain-containing protein</fullName>
    </recommendedName>
</protein>
<reference evidence="2" key="1">
    <citation type="submission" date="2014-04" db="EMBL/GenBank/DDBJ databases">
        <title>In planta biocontrol of soil-borne Fusarium wilt of banana through a plant endophytic bacterium, Burkholderia cenocepacia 869T2.</title>
        <authorList>
            <person name="Ho Y.-N."/>
            <person name="Chiang H.-M."/>
            <person name="Chao C.-P."/>
            <person name="Su C.-C."/>
            <person name="Hsu H.-F."/>
            <person name="Guo C.-T."/>
            <person name="Hsieh J.-L."/>
            <person name="Huang C.-C."/>
        </authorList>
    </citation>
    <scope>NUCLEOTIDE SEQUENCE [LARGE SCALE GENOMIC DNA]</scope>
    <source>
        <strain evidence="2">869T2</strain>
    </source>
</reference>
<feature type="domain" description="DUF1266" evidence="1">
    <location>
        <begin position="63"/>
        <end position="182"/>
    </location>
</feature>
<dbReference type="OrthoDB" id="8776238at2"/>
<gene>
    <name evidence="2" type="ORF">DT99_06530</name>
</gene>
<proteinExistence type="predicted"/>